<dbReference type="Pfam" id="PF08609">
    <property type="entry name" value="Fes1"/>
    <property type="match status" value="1"/>
</dbReference>
<evidence type="ECO:0000313" key="8">
    <source>
        <dbReference type="EMBL" id="KAK2950011.1"/>
    </source>
</evidence>
<evidence type="ECO:0000256" key="4">
    <source>
        <dbReference type="ARBA" id="ARBA00022833"/>
    </source>
</evidence>
<dbReference type="Pfam" id="PF01753">
    <property type="entry name" value="zf-MYND"/>
    <property type="match status" value="1"/>
</dbReference>
<dbReference type="Gene3D" id="6.10.140.2220">
    <property type="match status" value="1"/>
</dbReference>
<dbReference type="EMBL" id="JARBJD010000144">
    <property type="protein sequence ID" value="KAK2950011.1"/>
    <property type="molecule type" value="Genomic_DNA"/>
</dbReference>
<dbReference type="PROSITE" id="PS50865">
    <property type="entry name" value="ZF_MYND_2"/>
    <property type="match status" value="1"/>
</dbReference>
<accession>A0ABQ9XDJ3</accession>
<reference evidence="8 9" key="1">
    <citation type="journal article" date="2022" name="bioRxiv">
        <title>Genomics of Preaxostyla Flagellates Illuminates Evolutionary Transitions and the Path Towards Mitochondrial Loss.</title>
        <authorList>
            <person name="Novak L.V.F."/>
            <person name="Treitli S.C."/>
            <person name="Pyrih J."/>
            <person name="Halakuc P."/>
            <person name="Pipaliya S.V."/>
            <person name="Vacek V."/>
            <person name="Brzon O."/>
            <person name="Soukal P."/>
            <person name="Eme L."/>
            <person name="Dacks J.B."/>
            <person name="Karnkowska A."/>
            <person name="Elias M."/>
            <person name="Hampl V."/>
        </authorList>
    </citation>
    <scope>NUCLEOTIDE SEQUENCE [LARGE SCALE GENOMIC DNA]</scope>
    <source>
        <strain evidence="8">NAU3</strain>
        <tissue evidence="8">Gut</tissue>
    </source>
</reference>
<keyword evidence="4" id="KW-0862">Zinc</keyword>
<organism evidence="8 9">
    <name type="scientific">Blattamonas nauphoetae</name>
    <dbReference type="NCBI Taxonomy" id="2049346"/>
    <lineage>
        <taxon>Eukaryota</taxon>
        <taxon>Metamonada</taxon>
        <taxon>Preaxostyla</taxon>
        <taxon>Oxymonadida</taxon>
        <taxon>Blattamonas</taxon>
    </lineage>
</organism>
<dbReference type="Proteomes" id="UP001281761">
    <property type="component" value="Unassembled WGS sequence"/>
</dbReference>
<dbReference type="InterPro" id="IPR013918">
    <property type="entry name" value="Nucleotide_exch_fac_Fes1"/>
</dbReference>
<dbReference type="InterPro" id="IPR002893">
    <property type="entry name" value="Znf_MYND"/>
</dbReference>
<evidence type="ECO:0000256" key="2">
    <source>
        <dbReference type="ARBA" id="ARBA00022737"/>
    </source>
</evidence>
<dbReference type="SUPFAM" id="SSF144232">
    <property type="entry name" value="HIT/MYND zinc finger-like"/>
    <property type="match status" value="1"/>
</dbReference>
<evidence type="ECO:0000259" key="7">
    <source>
        <dbReference type="PROSITE" id="PS50865"/>
    </source>
</evidence>
<dbReference type="SUPFAM" id="SSF48371">
    <property type="entry name" value="ARM repeat"/>
    <property type="match status" value="1"/>
</dbReference>
<sequence>MSVRQSNLQDILKWSLQYSDPLTDEQKAKMQHLDPKWIDIMFPNSFKQMQEDVVALSPMFPIQFRIRAAEDLTDLLGSLDNASDLLKIPAALKNLQTCLHTRPEESHYLWDSYQKYIQNVKQTEQEILQEKLKSNPPQTEDDRRRLETESEKNVSSRIDEYSWNIFSNMFFEMTGKNPDDGKGASSDEFEHTPDRRLKISLPTDPAKLADGELESLHLKLIEQTCICLTEMGQNHPLIQTTLTENGWIELLCELLDTTLYPNLTSLIHTRAVSALSALSDQHSPALSRFLSSNGFDRLGQLLQGEDIRCILKILFFVKKIAEYEKEGLNGLTRIVEERKKWVDETHPISSLVENQTGQKVVTTIPNPSKSHSHSCTQCGKEAHMKCGRCKTVWYCGAECQKKHYPIHSKICEKLAERQQQLPKPQEMPKVREALVLFVNTSIVQKLESLKKDLEGDSSQSLSHQVVEYTQMIVNIVQAVSTYSTGSLSKVLDLLPSLITECKTRIKKDLGALSSKHVSKPDPDDDEPSPEEVREELNRELSICEQMESSLKKLK</sequence>
<proteinExistence type="predicted"/>
<comment type="caution">
    <text evidence="8">The sequence shown here is derived from an EMBL/GenBank/DDBJ whole genome shotgun (WGS) entry which is preliminary data.</text>
</comment>
<evidence type="ECO:0000256" key="6">
    <source>
        <dbReference type="SAM" id="MobiDB-lite"/>
    </source>
</evidence>
<evidence type="ECO:0000256" key="1">
    <source>
        <dbReference type="ARBA" id="ARBA00022723"/>
    </source>
</evidence>
<dbReference type="PANTHER" id="PTHR19316">
    <property type="entry name" value="PROTEIN FOLDING REGULATOR"/>
    <property type="match status" value="1"/>
</dbReference>
<dbReference type="Gene3D" id="1.25.10.10">
    <property type="entry name" value="Leucine-rich Repeat Variant"/>
    <property type="match status" value="1"/>
</dbReference>
<protein>
    <recommendedName>
        <fullName evidence="7">MYND-type domain-containing protein</fullName>
    </recommendedName>
</protein>
<gene>
    <name evidence="8" type="ORF">BLNAU_15046</name>
</gene>
<dbReference type="InterPro" id="IPR050693">
    <property type="entry name" value="Hsp70_NEF-Inhibitors"/>
</dbReference>
<keyword evidence="1" id="KW-0479">Metal-binding</keyword>
<feature type="region of interest" description="Disordered" evidence="6">
    <location>
        <begin position="511"/>
        <end position="538"/>
    </location>
</feature>
<dbReference type="InterPro" id="IPR016024">
    <property type="entry name" value="ARM-type_fold"/>
</dbReference>
<dbReference type="PANTHER" id="PTHR19316:SF18">
    <property type="entry name" value="HSP70-BINDING PROTEIN 1"/>
    <property type="match status" value="1"/>
</dbReference>
<keyword evidence="3 5" id="KW-0863">Zinc-finger</keyword>
<name>A0ABQ9XDJ3_9EUKA</name>
<evidence type="ECO:0000313" key="9">
    <source>
        <dbReference type="Proteomes" id="UP001281761"/>
    </source>
</evidence>
<dbReference type="InterPro" id="IPR011989">
    <property type="entry name" value="ARM-like"/>
</dbReference>
<feature type="region of interest" description="Disordered" evidence="6">
    <location>
        <begin position="131"/>
        <end position="152"/>
    </location>
</feature>
<evidence type="ECO:0000256" key="3">
    <source>
        <dbReference type="ARBA" id="ARBA00022771"/>
    </source>
</evidence>
<feature type="domain" description="MYND-type" evidence="7">
    <location>
        <begin position="375"/>
        <end position="411"/>
    </location>
</feature>
<keyword evidence="9" id="KW-1185">Reference proteome</keyword>
<keyword evidence="2" id="KW-0677">Repeat</keyword>
<evidence type="ECO:0000256" key="5">
    <source>
        <dbReference type="PROSITE-ProRule" id="PRU00134"/>
    </source>
</evidence>
<feature type="compositionally biased region" description="Basic and acidic residues" evidence="6">
    <location>
        <begin position="140"/>
        <end position="152"/>
    </location>
</feature>